<sequence>MALAQGGKYYVAPLWPRTLAADLSLLPLWYGSSDAVVLSAHPVAFSWQETLRVRLGVESLWRCMPGRQEVATLLPDMHIMGCCPWGWSPSVKTKFLSMGISPALLPDDTQITLLRKLSHRSVTIPIMKQLHQQGVCTGVVVPCVLDDMGAVKRFVEQYRTVVLKAPWSSSGKGICWCRNGFDRTVENWTAGILARQGSVVAERYYVKQADFAMEFLRVGKSISFAGYSCFHTDDRGAYQGNWLAPDWMIERYLSSYVGLEPLLLLQKEMRRILETLLRDTEYQGYLGVDMMIYQDSDSNCFLIHPCVELNLRMSMGMVARILFDRYIASGSQGYYHVDFRSEEGEQQRLHQESLSRMPLQFCTDKIEAGYWSLSPVSDRTRFRAYGEVFQGIEPKPLRFLQTD</sequence>
<protein>
    <recommendedName>
        <fullName evidence="3">ATP-grasp domain-containing protein</fullName>
    </recommendedName>
</protein>
<organism evidence="1 2">
    <name type="scientific">Candidatus Gallibacteroides avistercoris</name>
    <dbReference type="NCBI Taxonomy" id="2840833"/>
    <lineage>
        <taxon>Bacteria</taxon>
        <taxon>Pseudomonadati</taxon>
        <taxon>Bacteroidota</taxon>
        <taxon>Bacteroidia</taxon>
        <taxon>Bacteroidales</taxon>
        <taxon>Bacteroidaceae</taxon>
        <taxon>Bacteroidaceae incertae sedis</taxon>
        <taxon>Candidatus Gallibacteroides</taxon>
    </lineage>
</organism>
<comment type="caution">
    <text evidence="1">The sequence shown here is derived from an EMBL/GenBank/DDBJ whole genome shotgun (WGS) entry which is preliminary data.</text>
</comment>
<gene>
    <name evidence="1" type="ORF">IAB03_04270</name>
</gene>
<evidence type="ECO:0000313" key="1">
    <source>
        <dbReference type="EMBL" id="HIU55009.1"/>
    </source>
</evidence>
<accession>A0A9D1SC60</accession>
<proteinExistence type="predicted"/>
<evidence type="ECO:0008006" key="3">
    <source>
        <dbReference type="Google" id="ProtNLM"/>
    </source>
</evidence>
<dbReference type="Proteomes" id="UP000824112">
    <property type="component" value="Unassembled WGS sequence"/>
</dbReference>
<reference evidence="1" key="1">
    <citation type="submission" date="2020-10" db="EMBL/GenBank/DDBJ databases">
        <authorList>
            <person name="Gilroy R."/>
        </authorList>
    </citation>
    <scope>NUCLEOTIDE SEQUENCE</scope>
    <source>
        <strain evidence="1">CHK158-818</strain>
    </source>
</reference>
<reference evidence="1" key="2">
    <citation type="journal article" date="2021" name="PeerJ">
        <title>Extensive microbial diversity within the chicken gut microbiome revealed by metagenomics and culture.</title>
        <authorList>
            <person name="Gilroy R."/>
            <person name="Ravi A."/>
            <person name="Getino M."/>
            <person name="Pursley I."/>
            <person name="Horton D.L."/>
            <person name="Alikhan N.F."/>
            <person name="Baker D."/>
            <person name="Gharbi K."/>
            <person name="Hall N."/>
            <person name="Watson M."/>
            <person name="Adriaenssens E.M."/>
            <person name="Foster-Nyarko E."/>
            <person name="Jarju S."/>
            <person name="Secka A."/>
            <person name="Antonio M."/>
            <person name="Oren A."/>
            <person name="Chaudhuri R.R."/>
            <person name="La Ragione R."/>
            <person name="Hildebrand F."/>
            <person name="Pallen M.J."/>
        </authorList>
    </citation>
    <scope>NUCLEOTIDE SEQUENCE</scope>
    <source>
        <strain evidence="1">CHK158-818</strain>
    </source>
</reference>
<evidence type="ECO:0000313" key="2">
    <source>
        <dbReference type="Proteomes" id="UP000824112"/>
    </source>
</evidence>
<dbReference type="EMBL" id="DVNA01000102">
    <property type="protein sequence ID" value="HIU55009.1"/>
    <property type="molecule type" value="Genomic_DNA"/>
</dbReference>
<dbReference type="SUPFAM" id="SSF56059">
    <property type="entry name" value="Glutathione synthetase ATP-binding domain-like"/>
    <property type="match status" value="1"/>
</dbReference>
<dbReference type="AlphaFoldDB" id="A0A9D1SC60"/>
<name>A0A9D1SC60_9BACT</name>